<dbReference type="STRING" id="671065.MetMK1DRAFT_00013600"/>
<reference evidence="9 10" key="1">
    <citation type="submission" date="2012-01" db="EMBL/GenBank/DDBJ databases">
        <title>Improved High-Quality Draft sequence of Metallosphaera yellowstonensis MK1.</title>
        <authorList>
            <consortium name="US DOE Joint Genome Institute"/>
            <person name="Lucas S."/>
            <person name="Han J."/>
            <person name="Cheng J.-F."/>
            <person name="Goodwin L."/>
            <person name="Pitluck S."/>
            <person name="Peters L."/>
            <person name="Teshima H."/>
            <person name="Detter J.C."/>
            <person name="Han C."/>
            <person name="Tapia R."/>
            <person name="Land M."/>
            <person name="Hauser L."/>
            <person name="Kyrpides N."/>
            <person name="Kozubal M."/>
            <person name="Macur R.E."/>
            <person name="Jay Z."/>
            <person name="Inskeep W."/>
            <person name="Woyke T."/>
        </authorList>
    </citation>
    <scope>NUCLEOTIDE SEQUENCE [LARGE SCALE GENOMIC DNA]</scope>
    <source>
        <strain evidence="9 10">MK1</strain>
    </source>
</reference>
<dbReference type="RefSeq" id="WP_009071757.1">
    <property type="nucleotide sequence ID" value="NZ_JH597761.1"/>
</dbReference>
<dbReference type="Gene3D" id="3.30.70.20">
    <property type="match status" value="1"/>
</dbReference>
<feature type="transmembrane region" description="Helical" evidence="7">
    <location>
        <begin position="38"/>
        <end position="64"/>
    </location>
</feature>
<feature type="domain" description="4Fe-4S ferredoxin-type" evidence="8">
    <location>
        <begin position="609"/>
        <end position="638"/>
    </location>
</feature>
<feature type="transmembrane region" description="Helical" evidence="7">
    <location>
        <begin position="489"/>
        <end position="510"/>
    </location>
</feature>
<feature type="transmembrane region" description="Helical" evidence="7">
    <location>
        <begin position="164"/>
        <end position="181"/>
    </location>
</feature>
<dbReference type="GO" id="GO:0046872">
    <property type="term" value="F:metal ion binding"/>
    <property type="evidence" value="ECO:0007669"/>
    <property type="project" value="UniProtKB-KW"/>
</dbReference>
<feature type="transmembrane region" description="Helical" evidence="7">
    <location>
        <begin position="287"/>
        <end position="313"/>
    </location>
</feature>
<evidence type="ECO:0000256" key="3">
    <source>
        <dbReference type="ARBA" id="ARBA00022723"/>
    </source>
</evidence>
<dbReference type="EMBL" id="JH597761">
    <property type="protein sequence ID" value="EHP70856.1"/>
    <property type="molecule type" value="Genomic_DNA"/>
</dbReference>
<feature type="transmembrane region" description="Helical" evidence="7">
    <location>
        <begin position="100"/>
        <end position="118"/>
    </location>
</feature>
<dbReference type="Proteomes" id="UP000003980">
    <property type="component" value="Unassembled WGS sequence"/>
</dbReference>
<feature type="transmembrane region" description="Helical" evidence="7">
    <location>
        <begin position="333"/>
        <end position="357"/>
    </location>
</feature>
<dbReference type="SUPFAM" id="SSF54862">
    <property type="entry name" value="4Fe-4S ferredoxins"/>
    <property type="match status" value="1"/>
</dbReference>
<keyword evidence="6" id="KW-0411">Iron-sulfur</keyword>
<dbReference type="PANTHER" id="PTHR30176:SF3">
    <property type="entry name" value="FERREDOXIN-TYPE PROTEIN NAPH"/>
    <property type="match status" value="1"/>
</dbReference>
<dbReference type="OrthoDB" id="2837at2157"/>
<keyword evidence="7" id="KW-0812">Transmembrane</keyword>
<keyword evidence="1" id="KW-0813">Transport</keyword>
<proteinExistence type="predicted"/>
<keyword evidence="7" id="KW-0472">Membrane</keyword>
<sequence>MSLIPQGEQLLVFFSIAFIMTVFSIYLIYLVKRGIDGIGLLLVLYLSGSMVVMFATLSVFFSSPNQTTEALALASNSAYMVFGLVPILMRMNRGVKVRNWVTLLVFAVTMALSEALMGETFYAMSTGHLGNPLLGVENYWYFGVMISEMAFTLLYSWRTLTQPLKNFLTVALPIMAISPVILPSNPSFVTDVIWLNASLMIVATVLIYEALYRSRLRPVQETMTSLELMLIFTAMMGGIFFYYLLGSWYLFDFSMIAGMSWFIYRALVGPSHVKGNYTRDSKWTFSFVALTFVMEWLMGGVLDFASGILTPGLSGFLSSLSLGFVNPSTDLGIGALFDFLSIVGTITGSLWFLIMMGSEMGLLAVFRIWQVRLRENKFRLALMVSAYAIYTIYLPSFSPLSSRIDYIPYMWSMGLGTLGPVTPQYLLTGIIGTYVVSAVLSFLFGSRQICSVTCTAPTMYQGTFYDSLKTFNRSSKLGRKTLTSRLRPWYKVIALSVWGTLLASGVISYLDQVGVLNITLFGVDPTQFLYSFYFNFLWYIVFISIPFMGSYACVTQGWCSWGTFNQFFGSLGLFRLKVRDPATCLSCKTVDCANACPVGLTDMRTSFIKKGEFKAFKCIGVGDCAEACPYDNIMFYDVRSWVRERFGKK</sequence>
<feature type="transmembrane region" description="Helical" evidence="7">
    <location>
        <begin position="193"/>
        <end position="212"/>
    </location>
</feature>
<evidence type="ECO:0000256" key="1">
    <source>
        <dbReference type="ARBA" id="ARBA00022448"/>
    </source>
</evidence>
<feature type="domain" description="4Fe-4S ferredoxin-type" evidence="8">
    <location>
        <begin position="574"/>
        <end position="606"/>
    </location>
</feature>
<keyword evidence="7" id="KW-1133">Transmembrane helix</keyword>
<feature type="transmembrane region" description="Helical" evidence="7">
    <location>
        <begin position="138"/>
        <end position="157"/>
    </location>
</feature>
<evidence type="ECO:0000313" key="9">
    <source>
        <dbReference type="EMBL" id="EHP70856.1"/>
    </source>
</evidence>
<keyword evidence="3" id="KW-0479">Metal-binding</keyword>
<keyword evidence="4" id="KW-0249">Electron transport</keyword>
<dbReference type="PROSITE" id="PS51379">
    <property type="entry name" value="4FE4S_FER_2"/>
    <property type="match status" value="2"/>
</dbReference>
<dbReference type="GO" id="GO:0051539">
    <property type="term" value="F:4 iron, 4 sulfur cluster binding"/>
    <property type="evidence" value="ECO:0007669"/>
    <property type="project" value="UniProtKB-KW"/>
</dbReference>
<organism evidence="9 10">
    <name type="scientific">Metallosphaera yellowstonensis MK1</name>
    <dbReference type="NCBI Taxonomy" id="671065"/>
    <lineage>
        <taxon>Archaea</taxon>
        <taxon>Thermoproteota</taxon>
        <taxon>Thermoprotei</taxon>
        <taxon>Sulfolobales</taxon>
        <taxon>Sulfolobaceae</taxon>
        <taxon>Metallosphaera</taxon>
    </lineage>
</organism>
<evidence type="ECO:0000256" key="2">
    <source>
        <dbReference type="ARBA" id="ARBA00022485"/>
    </source>
</evidence>
<protein>
    <submittedName>
        <fullName evidence="9">Polyferredoxin</fullName>
    </submittedName>
</protein>
<feature type="transmembrane region" description="Helical" evidence="7">
    <location>
        <begin position="12"/>
        <end position="31"/>
    </location>
</feature>
<evidence type="ECO:0000259" key="8">
    <source>
        <dbReference type="PROSITE" id="PS51379"/>
    </source>
</evidence>
<dbReference type="GO" id="GO:0005886">
    <property type="term" value="C:plasma membrane"/>
    <property type="evidence" value="ECO:0007669"/>
    <property type="project" value="TreeGrafter"/>
</dbReference>
<feature type="transmembrane region" description="Helical" evidence="7">
    <location>
        <begin position="530"/>
        <end position="554"/>
    </location>
</feature>
<dbReference type="InterPro" id="IPR051684">
    <property type="entry name" value="Electron_Trans/Redox"/>
</dbReference>
<evidence type="ECO:0000256" key="4">
    <source>
        <dbReference type="ARBA" id="ARBA00022982"/>
    </source>
</evidence>
<keyword evidence="2" id="KW-0004">4Fe-4S</keyword>
<feature type="transmembrane region" description="Helical" evidence="7">
    <location>
        <begin position="224"/>
        <end position="243"/>
    </location>
</feature>
<feature type="transmembrane region" description="Helical" evidence="7">
    <location>
        <begin position="249"/>
        <end position="267"/>
    </location>
</feature>
<accession>H2C3N5</accession>
<feature type="transmembrane region" description="Helical" evidence="7">
    <location>
        <begin position="378"/>
        <end position="396"/>
    </location>
</feature>
<dbReference type="eggNOG" id="arCOG03696">
    <property type="taxonomic scope" value="Archaea"/>
</dbReference>
<dbReference type="AlphaFoldDB" id="H2C3N5"/>
<evidence type="ECO:0000256" key="5">
    <source>
        <dbReference type="ARBA" id="ARBA00023004"/>
    </source>
</evidence>
<evidence type="ECO:0000256" key="7">
    <source>
        <dbReference type="SAM" id="Phobius"/>
    </source>
</evidence>
<name>H2C3N5_9CREN</name>
<dbReference type="PANTHER" id="PTHR30176">
    <property type="entry name" value="FERREDOXIN-TYPE PROTEIN NAPH"/>
    <property type="match status" value="1"/>
</dbReference>
<gene>
    <name evidence="9" type="ORF">MetMK1DRAFT_00013600</name>
</gene>
<dbReference type="HOGENOM" id="CLU_022113_0_0_2"/>
<dbReference type="InterPro" id="IPR017896">
    <property type="entry name" value="4Fe4S_Fe-S-bd"/>
</dbReference>
<evidence type="ECO:0000313" key="10">
    <source>
        <dbReference type="Proteomes" id="UP000003980"/>
    </source>
</evidence>
<feature type="transmembrane region" description="Helical" evidence="7">
    <location>
        <begin position="425"/>
        <end position="444"/>
    </location>
</feature>
<keyword evidence="5" id="KW-0408">Iron</keyword>
<dbReference type="Pfam" id="PF13237">
    <property type="entry name" value="Fer4_10"/>
    <property type="match status" value="1"/>
</dbReference>
<evidence type="ECO:0000256" key="6">
    <source>
        <dbReference type="ARBA" id="ARBA00023014"/>
    </source>
</evidence>
<feature type="transmembrane region" description="Helical" evidence="7">
    <location>
        <begin position="70"/>
        <end position="88"/>
    </location>
</feature>
<keyword evidence="10" id="KW-1185">Reference proteome</keyword>